<proteinExistence type="inferred from homology"/>
<dbReference type="Gene3D" id="4.10.950.10">
    <property type="entry name" value="Ribosomal protein L2, domain 3"/>
    <property type="match status" value="1"/>
</dbReference>
<dbReference type="Pfam" id="PF00181">
    <property type="entry name" value="Ribosomal_L2_N"/>
    <property type="match status" value="1"/>
</dbReference>
<keyword evidence="9" id="KW-1185">Reference proteome</keyword>
<name>A0ABQ5YNR4_9BURK</name>
<dbReference type="InterPro" id="IPR022671">
    <property type="entry name" value="Ribosomal_uL2_CS"/>
</dbReference>
<sequence>MPLVKLKPTSPGRRAMVKVVHPHLHKGDAYAPLLEKKSKTAGRNNNGHVTTRHMGGGHKQHYRLVDFKRNKDGVPAKVERIEYDPNRTAHIALICYADGERSYVIAPRGLEIGQTLVNGSEAPIKIGNTLPIRNIPVGTTIHCIEMLPGKGAQIARSAGGSAMLLARDGSYAQVRLRSGEIRRIHIECRATIGEVSNEENSLRKIGKAGATRWRGIRPTVRGTAMNPVDHPHGGGEGKTGEGGVPVSPWGVPAKGYRTRSNKRTNSMIVQRRHKR</sequence>
<dbReference type="PANTHER" id="PTHR13691:SF5">
    <property type="entry name" value="LARGE RIBOSOMAL SUBUNIT PROTEIN UL2M"/>
    <property type="match status" value="1"/>
</dbReference>
<dbReference type="SMART" id="SM01382">
    <property type="entry name" value="Ribosomal_L2_C"/>
    <property type="match status" value="1"/>
</dbReference>
<dbReference type="SUPFAM" id="SSF50249">
    <property type="entry name" value="Nucleic acid-binding proteins"/>
    <property type="match status" value="1"/>
</dbReference>
<feature type="compositionally biased region" description="Basic and acidic residues" evidence="5">
    <location>
        <begin position="229"/>
        <end position="239"/>
    </location>
</feature>
<dbReference type="NCBIfam" id="TIGR01171">
    <property type="entry name" value="rplB_bact"/>
    <property type="match status" value="1"/>
</dbReference>
<reference evidence="9" key="1">
    <citation type="journal article" date="2019" name="Int. J. Syst. Evol. Microbiol.">
        <title>The Global Catalogue of Microorganisms (GCM) 10K type strain sequencing project: providing services to taxonomists for standard genome sequencing and annotation.</title>
        <authorList>
            <consortium name="The Broad Institute Genomics Platform"/>
            <consortium name="The Broad Institute Genome Sequencing Center for Infectious Disease"/>
            <person name="Wu L."/>
            <person name="Ma J."/>
        </authorList>
    </citation>
    <scope>NUCLEOTIDE SEQUENCE [LARGE SCALE GENOMIC DNA]</scope>
    <source>
        <strain evidence="9">NBRC 105857</strain>
    </source>
</reference>
<dbReference type="Gene3D" id="2.40.50.140">
    <property type="entry name" value="Nucleic acid-binding proteins"/>
    <property type="match status" value="1"/>
</dbReference>
<accession>A0ABQ5YNR4</accession>
<comment type="subunit">
    <text evidence="4">Part of the 50S ribosomal subunit. Forms a bridge to the 30S subunit in the 70S ribosome.</text>
</comment>
<dbReference type="InterPro" id="IPR012340">
    <property type="entry name" value="NA-bd_OB-fold"/>
</dbReference>
<protein>
    <recommendedName>
        <fullName evidence="4">Large ribosomal subunit protein uL2</fullName>
    </recommendedName>
</protein>
<dbReference type="InterPro" id="IPR022666">
    <property type="entry name" value="Ribosomal_uL2_RNA-bd_dom"/>
</dbReference>
<dbReference type="Gene3D" id="2.30.30.30">
    <property type="match status" value="1"/>
</dbReference>
<feature type="domain" description="Large ribosomal subunit protein uL2 RNA-binding" evidence="7">
    <location>
        <begin position="42"/>
        <end position="118"/>
    </location>
</feature>
<evidence type="ECO:0000259" key="6">
    <source>
        <dbReference type="SMART" id="SM01382"/>
    </source>
</evidence>
<dbReference type="InterPro" id="IPR002171">
    <property type="entry name" value="Ribosomal_uL2"/>
</dbReference>
<keyword evidence="3 4" id="KW-0687">Ribonucleoprotein</keyword>
<evidence type="ECO:0000313" key="9">
    <source>
        <dbReference type="Proteomes" id="UP001156664"/>
    </source>
</evidence>
<dbReference type="HAMAP" id="MF_01320_B">
    <property type="entry name" value="Ribosomal_uL2_B"/>
    <property type="match status" value="1"/>
</dbReference>
<organism evidence="8 9">
    <name type="scientific">Limnobacter litoralis</name>
    <dbReference type="NCBI Taxonomy" id="481366"/>
    <lineage>
        <taxon>Bacteria</taxon>
        <taxon>Pseudomonadati</taxon>
        <taxon>Pseudomonadota</taxon>
        <taxon>Betaproteobacteria</taxon>
        <taxon>Burkholderiales</taxon>
        <taxon>Burkholderiaceae</taxon>
        <taxon>Limnobacter</taxon>
    </lineage>
</organism>
<gene>
    <name evidence="4 8" type="primary">rplB</name>
    <name evidence="8" type="ORF">GCM10007875_06490</name>
</gene>
<evidence type="ECO:0000313" key="8">
    <source>
        <dbReference type="EMBL" id="GLR25561.1"/>
    </source>
</evidence>
<feature type="region of interest" description="Disordered" evidence="5">
    <location>
        <begin position="38"/>
        <end position="57"/>
    </location>
</feature>
<evidence type="ECO:0000256" key="3">
    <source>
        <dbReference type="ARBA" id="ARBA00023274"/>
    </source>
</evidence>
<keyword evidence="2 4" id="KW-0689">Ribosomal protein</keyword>
<comment type="function">
    <text evidence="4">One of the primary rRNA binding proteins. Required for association of the 30S and 50S subunits to form the 70S ribosome, for tRNA binding and peptide bond formation. It has been suggested to have peptidyltransferase activity; this is somewhat controversial. Makes several contacts with the 16S rRNA in the 70S ribosome.</text>
</comment>
<dbReference type="RefSeq" id="WP_284279933.1">
    <property type="nucleotide sequence ID" value="NZ_BSOJ01000006.1"/>
</dbReference>
<feature type="domain" description="Large ribosomal subunit protein uL2 C-terminal" evidence="6">
    <location>
        <begin position="124"/>
        <end position="252"/>
    </location>
</feature>
<evidence type="ECO:0000259" key="7">
    <source>
        <dbReference type="SMART" id="SM01383"/>
    </source>
</evidence>
<dbReference type="InterPro" id="IPR005880">
    <property type="entry name" value="Ribosomal_uL2_bac/org-type"/>
</dbReference>
<keyword evidence="4" id="KW-0694">RNA-binding</keyword>
<evidence type="ECO:0000256" key="5">
    <source>
        <dbReference type="SAM" id="MobiDB-lite"/>
    </source>
</evidence>
<feature type="region of interest" description="Disordered" evidence="5">
    <location>
        <begin position="221"/>
        <end position="275"/>
    </location>
</feature>
<dbReference type="InterPro" id="IPR014726">
    <property type="entry name" value="Ribosomal_uL2_dom3"/>
</dbReference>
<dbReference type="GO" id="GO:0005840">
    <property type="term" value="C:ribosome"/>
    <property type="evidence" value="ECO:0007669"/>
    <property type="project" value="UniProtKB-KW"/>
</dbReference>
<dbReference type="PIRSF" id="PIRSF002158">
    <property type="entry name" value="Ribosomal_L2"/>
    <property type="match status" value="1"/>
</dbReference>
<keyword evidence="4" id="KW-0699">rRNA-binding</keyword>
<evidence type="ECO:0000256" key="2">
    <source>
        <dbReference type="ARBA" id="ARBA00022980"/>
    </source>
</evidence>
<comment type="similarity">
    <text evidence="1 4">Belongs to the universal ribosomal protein uL2 family.</text>
</comment>
<comment type="caution">
    <text evidence="8">The sequence shown here is derived from an EMBL/GenBank/DDBJ whole genome shotgun (WGS) entry which is preliminary data.</text>
</comment>
<evidence type="ECO:0000256" key="1">
    <source>
        <dbReference type="ARBA" id="ARBA00005636"/>
    </source>
</evidence>
<dbReference type="PROSITE" id="PS00467">
    <property type="entry name" value="RIBOSOMAL_L2"/>
    <property type="match status" value="1"/>
</dbReference>
<dbReference type="PANTHER" id="PTHR13691">
    <property type="entry name" value="RIBOSOMAL PROTEIN L2"/>
    <property type="match status" value="1"/>
</dbReference>
<dbReference type="SMART" id="SM01383">
    <property type="entry name" value="Ribosomal_L2"/>
    <property type="match status" value="1"/>
</dbReference>
<dbReference type="SUPFAM" id="SSF50104">
    <property type="entry name" value="Translation proteins SH3-like domain"/>
    <property type="match status" value="1"/>
</dbReference>
<dbReference type="Proteomes" id="UP001156664">
    <property type="component" value="Unassembled WGS sequence"/>
</dbReference>
<dbReference type="InterPro" id="IPR008991">
    <property type="entry name" value="Translation_prot_SH3-like_sf"/>
</dbReference>
<dbReference type="InterPro" id="IPR022669">
    <property type="entry name" value="Ribosomal_uL2_C"/>
</dbReference>
<dbReference type="Pfam" id="PF03947">
    <property type="entry name" value="Ribosomal_L2_C"/>
    <property type="match status" value="1"/>
</dbReference>
<evidence type="ECO:0000256" key="4">
    <source>
        <dbReference type="HAMAP-Rule" id="MF_01320"/>
    </source>
</evidence>
<dbReference type="InterPro" id="IPR014722">
    <property type="entry name" value="Rib_uL2_dom2"/>
</dbReference>
<dbReference type="EMBL" id="BSOJ01000006">
    <property type="protein sequence ID" value="GLR25561.1"/>
    <property type="molecule type" value="Genomic_DNA"/>
</dbReference>